<dbReference type="Pfam" id="PF00370">
    <property type="entry name" value="FGGY_N"/>
    <property type="match status" value="1"/>
</dbReference>
<feature type="active site" description="Proton acceptor" evidence="8">
    <location>
        <position position="239"/>
    </location>
</feature>
<dbReference type="PANTHER" id="PTHR43095">
    <property type="entry name" value="SUGAR KINASE"/>
    <property type="match status" value="1"/>
</dbReference>
<dbReference type="CDD" id="cd07808">
    <property type="entry name" value="ASKHA_NBD_FGGY_EcXK-like"/>
    <property type="match status" value="1"/>
</dbReference>
<evidence type="ECO:0000259" key="11">
    <source>
        <dbReference type="Pfam" id="PF00370"/>
    </source>
</evidence>
<dbReference type="PROSITE" id="PS00933">
    <property type="entry name" value="FGGY_KINASES_1"/>
    <property type="match status" value="1"/>
</dbReference>
<gene>
    <name evidence="8 10 13" type="primary">xylB</name>
    <name evidence="13" type="ORF">L1F29_25940</name>
</gene>
<comment type="function">
    <text evidence="8">Catalyzes the phosphorylation of D-xylulose to D-xylulose 5-phosphate.</text>
</comment>
<feature type="domain" description="Carbohydrate kinase FGGY C-terminal" evidence="12">
    <location>
        <begin position="256"/>
        <end position="441"/>
    </location>
</feature>
<comment type="similarity">
    <text evidence="1 8 9">Belongs to the FGGY kinase family.</text>
</comment>
<keyword evidence="7 8" id="KW-0119">Carbohydrate metabolism</keyword>
<evidence type="ECO:0000256" key="2">
    <source>
        <dbReference type="ARBA" id="ARBA00022629"/>
    </source>
</evidence>
<keyword evidence="4 8" id="KW-0547">Nucleotide-binding</keyword>
<dbReference type="NCBIfam" id="TIGR01312">
    <property type="entry name" value="XylB"/>
    <property type="match status" value="1"/>
</dbReference>
<dbReference type="EC" id="2.7.1.17" evidence="8 10"/>
<accession>A0ABY5S5U2</accession>
<dbReference type="Proteomes" id="UP001057877">
    <property type="component" value="Chromosome"/>
</dbReference>
<evidence type="ECO:0000256" key="1">
    <source>
        <dbReference type="ARBA" id="ARBA00009156"/>
    </source>
</evidence>
<evidence type="ECO:0000259" key="12">
    <source>
        <dbReference type="Pfam" id="PF02782"/>
    </source>
</evidence>
<dbReference type="GO" id="GO:0004856">
    <property type="term" value="F:D-xylulokinase activity"/>
    <property type="evidence" value="ECO:0007669"/>
    <property type="project" value="UniProtKB-EC"/>
</dbReference>
<keyword evidence="3 8" id="KW-0808">Transferase</keyword>
<keyword evidence="14" id="KW-1185">Reference proteome</keyword>
<dbReference type="PROSITE" id="PS00445">
    <property type="entry name" value="FGGY_KINASES_2"/>
    <property type="match status" value="1"/>
</dbReference>
<keyword evidence="5 8" id="KW-0418">Kinase</keyword>
<organism evidence="13 14">
    <name type="scientific">Paenibacillus spongiae</name>
    <dbReference type="NCBI Taxonomy" id="2909671"/>
    <lineage>
        <taxon>Bacteria</taxon>
        <taxon>Bacillati</taxon>
        <taxon>Bacillota</taxon>
        <taxon>Bacilli</taxon>
        <taxon>Bacillales</taxon>
        <taxon>Paenibacillaceae</taxon>
        <taxon>Paenibacillus</taxon>
    </lineage>
</organism>
<keyword evidence="2 8" id="KW-0859">Xylose metabolism</keyword>
<evidence type="ECO:0000256" key="10">
    <source>
        <dbReference type="RuleBase" id="RU364073"/>
    </source>
</evidence>
<dbReference type="Gene3D" id="3.30.420.40">
    <property type="match status" value="2"/>
</dbReference>
<dbReference type="HAMAP" id="MF_02220">
    <property type="entry name" value="XylB"/>
    <property type="match status" value="1"/>
</dbReference>
<protein>
    <recommendedName>
        <fullName evidence="8 10">Xylulose kinase</fullName>
        <shortName evidence="8 10">Xylulokinase</shortName>
        <ecNumber evidence="8 10">2.7.1.17</ecNumber>
    </recommendedName>
</protein>
<dbReference type="InterPro" id="IPR018483">
    <property type="entry name" value="Carb_kinase_FGGY_CS"/>
</dbReference>
<evidence type="ECO:0000256" key="5">
    <source>
        <dbReference type="ARBA" id="ARBA00022777"/>
    </source>
</evidence>
<dbReference type="EMBL" id="CP091430">
    <property type="protein sequence ID" value="UVI28853.1"/>
    <property type="molecule type" value="Genomic_DNA"/>
</dbReference>
<dbReference type="InterPro" id="IPR000577">
    <property type="entry name" value="Carb_kinase_FGGY"/>
</dbReference>
<sequence length="498" mass="53549">MSYVIGVDLGTSAVKVLLLNREGEVLAEASRSYPLFHEHSGWSEQRPDDWVEGTIEALHELTQVSGAAAEAVEGISFSGQMHGLVLLDGEGIPVRNAILWNDTRTTAECREIESLLGDKLLRVTRNPALEGFTLPKILWVKKHEPEAFAQAELFLLPKDYVRYRLTGQLHMDYSDAAGTLMLDVAGKTWSHDVLAAFGLPHSFCPPLVESHACVGTLLPEQSSRCGLPAGTKVFAGGADNACGAIGAGILQDGLTMCSIGTSGVILSYEQGSGRDYEGKVHFFNHGKQDAFYSMGVTLAAGYSLSWFKNTFAKDESFDDLLAGVDAVQPGANGLLFTPYLVGERTPHADAVIRGSFIGIDGSHERIHFARAVMEGITFSLNESVDLFRAAGKTVDTIISIGGGAQNPVWLQMQADIFNADVVALENEQGPGLGAAMLAAYGCGWFGSLDECAESFVKRSSVYKPQSSAAAAYAGLFRIYQQVYTQTAGLNESLKAYRT</sequence>
<feature type="binding site" evidence="8">
    <location>
        <begin position="81"/>
        <end position="82"/>
    </location>
    <ligand>
        <name>substrate</name>
    </ligand>
</feature>
<evidence type="ECO:0000256" key="4">
    <source>
        <dbReference type="ARBA" id="ARBA00022741"/>
    </source>
</evidence>
<evidence type="ECO:0000256" key="8">
    <source>
        <dbReference type="HAMAP-Rule" id="MF_02220"/>
    </source>
</evidence>
<comment type="catalytic activity">
    <reaction evidence="8 10">
        <text>D-xylulose + ATP = D-xylulose 5-phosphate + ADP + H(+)</text>
        <dbReference type="Rhea" id="RHEA:10964"/>
        <dbReference type="ChEBI" id="CHEBI:15378"/>
        <dbReference type="ChEBI" id="CHEBI:17140"/>
        <dbReference type="ChEBI" id="CHEBI:30616"/>
        <dbReference type="ChEBI" id="CHEBI:57737"/>
        <dbReference type="ChEBI" id="CHEBI:456216"/>
        <dbReference type="EC" id="2.7.1.17"/>
    </reaction>
</comment>
<proteinExistence type="inferred from homology"/>
<dbReference type="RefSeq" id="WP_258384941.1">
    <property type="nucleotide sequence ID" value="NZ_CP091430.1"/>
</dbReference>
<dbReference type="InterPro" id="IPR018484">
    <property type="entry name" value="FGGY_N"/>
</dbReference>
<dbReference type="Pfam" id="PF02782">
    <property type="entry name" value="FGGY_C"/>
    <property type="match status" value="1"/>
</dbReference>
<dbReference type="InterPro" id="IPR043129">
    <property type="entry name" value="ATPase_NBD"/>
</dbReference>
<dbReference type="InterPro" id="IPR050406">
    <property type="entry name" value="FGGY_Carb_Kinase"/>
</dbReference>
<evidence type="ECO:0000313" key="13">
    <source>
        <dbReference type="EMBL" id="UVI28853.1"/>
    </source>
</evidence>
<dbReference type="PIRSF" id="PIRSF000538">
    <property type="entry name" value="GlpK"/>
    <property type="match status" value="1"/>
</dbReference>
<feature type="site" description="Important for activity" evidence="8">
    <location>
        <position position="8"/>
    </location>
</feature>
<evidence type="ECO:0000256" key="9">
    <source>
        <dbReference type="RuleBase" id="RU003733"/>
    </source>
</evidence>
<evidence type="ECO:0000256" key="3">
    <source>
        <dbReference type="ARBA" id="ARBA00022679"/>
    </source>
</evidence>
<dbReference type="SUPFAM" id="SSF53067">
    <property type="entry name" value="Actin-like ATPase domain"/>
    <property type="match status" value="2"/>
</dbReference>
<dbReference type="PANTHER" id="PTHR43095:SF5">
    <property type="entry name" value="XYLULOSE KINASE"/>
    <property type="match status" value="1"/>
</dbReference>
<dbReference type="InterPro" id="IPR006000">
    <property type="entry name" value="Xylulokinase"/>
</dbReference>
<dbReference type="InterPro" id="IPR018485">
    <property type="entry name" value="FGGY_C"/>
</dbReference>
<evidence type="ECO:0000313" key="14">
    <source>
        <dbReference type="Proteomes" id="UP001057877"/>
    </source>
</evidence>
<name>A0ABY5S5U2_9BACL</name>
<keyword evidence="6 8" id="KW-0067">ATP-binding</keyword>
<feature type="domain" description="Carbohydrate kinase FGGY N-terminal" evidence="11">
    <location>
        <begin position="3"/>
        <end position="246"/>
    </location>
</feature>
<reference evidence="13" key="1">
    <citation type="submission" date="2022-01" db="EMBL/GenBank/DDBJ databases">
        <title>Paenibacillus spongiae sp. nov., isolated from marine sponge.</title>
        <authorList>
            <person name="Li Z."/>
            <person name="Zhang M."/>
        </authorList>
    </citation>
    <scope>NUCLEOTIDE SEQUENCE</scope>
    <source>
        <strain evidence="13">PHS-Z3</strain>
    </source>
</reference>
<evidence type="ECO:0000256" key="6">
    <source>
        <dbReference type="ARBA" id="ARBA00022840"/>
    </source>
</evidence>
<evidence type="ECO:0000256" key="7">
    <source>
        <dbReference type="ARBA" id="ARBA00023277"/>
    </source>
</evidence>